<keyword evidence="1" id="KW-0472">Membrane</keyword>
<dbReference type="AlphaFoldDB" id="A0A7C3ZV85"/>
<sequence>MERGTKQGVIKIFRPTEGLMMPSPYLIICWVGVGTIAIGHHDKNLIILMFRGGGHGVIKIFRLAEGLMMPFPYIIII</sequence>
<name>A0A7C3ZV85_9CYAN</name>
<evidence type="ECO:0000313" key="2">
    <source>
        <dbReference type="EMBL" id="HGF99726.1"/>
    </source>
</evidence>
<protein>
    <submittedName>
        <fullName evidence="2">Uncharacterized protein</fullName>
    </submittedName>
</protein>
<keyword evidence="1" id="KW-0812">Transmembrane</keyword>
<keyword evidence="1" id="KW-1133">Transmembrane helix</keyword>
<evidence type="ECO:0000256" key="1">
    <source>
        <dbReference type="SAM" id="Phobius"/>
    </source>
</evidence>
<reference evidence="2" key="1">
    <citation type="journal article" date="2020" name="mSystems">
        <title>Genome- and Community-Level Interaction Insights into Carbon Utilization and Element Cycling Functions of Hydrothermarchaeota in Hydrothermal Sediment.</title>
        <authorList>
            <person name="Zhou Z."/>
            <person name="Liu Y."/>
            <person name="Xu W."/>
            <person name="Pan J."/>
            <person name="Luo Z.H."/>
            <person name="Li M."/>
        </authorList>
    </citation>
    <scope>NUCLEOTIDE SEQUENCE [LARGE SCALE GENOMIC DNA]</scope>
    <source>
        <strain evidence="2">SpSt-374</strain>
    </source>
</reference>
<feature type="transmembrane region" description="Helical" evidence="1">
    <location>
        <begin position="23"/>
        <end position="41"/>
    </location>
</feature>
<proteinExistence type="predicted"/>
<accession>A0A7C3ZV85</accession>
<organism evidence="2">
    <name type="scientific">Planktothricoides sp. SpSt-374</name>
    <dbReference type="NCBI Taxonomy" id="2282167"/>
    <lineage>
        <taxon>Bacteria</taxon>
        <taxon>Bacillati</taxon>
        <taxon>Cyanobacteriota</taxon>
        <taxon>Cyanophyceae</taxon>
        <taxon>Oscillatoriophycideae</taxon>
        <taxon>Oscillatoriales</taxon>
        <taxon>Oscillatoriaceae</taxon>
        <taxon>Planktothricoides</taxon>
    </lineage>
</organism>
<gene>
    <name evidence="2" type="ORF">ENR15_03415</name>
</gene>
<comment type="caution">
    <text evidence="2">The sequence shown here is derived from an EMBL/GenBank/DDBJ whole genome shotgun (WGS) entry which is preliminary data.</text>
</comment>
<dbReference type="EMBL" id="DSPX01000034">
    <property type="protein sequence ID" value="HGF99726.1"/>
    <property type="molecule type" value="Genomic_DNA"/>
</dbReference>